<evidence type="ECO:0000256" key="1">
    <source>
        <dbReference type="ARBA" id="ARBA00022729"/>
    </source>
</evidence>
<name>A0A7M3SAE6_9FIRM</name>
<sequence>MAECNSNNNRRENYRYKPVSVPGGGFVTGFVFHPAVPDIMYCRTDIGGIYRYDFRKECWISLVDSATDPEVWKTYPLSIALDRNNPEFLYAMVGRFPTHKIAFSPDYGNHFEYLDTPVDERGNSVSIHGNAPGRSTGERLVVDPNDSDILYMGTMENGLWKTKDRCKTWEQLTICYPGRKPEKNISFVEIDPASGSSGVPSGRIVVAVSGEGGSPGNNIRGQSVYISNDGGENFTPLSLEPAPLLSGSSDYPGYVGQRAVFLEKYLYITYAAYNIGWSNWNSYGCDTGRCYDGGLYRYELDSEGNVLEALDITPPNIFAAALQENEASGRRLGYGMGGICGDRSRLGTIICSTILSEQDTIYSSMDYGVTWIPVLSGLTIGNIDFNVSYQKPEYNGNESLIHWMSDVKINPFDSDRAFFNTGAGVFMTKNLRNAEYGKAVNWSCCDVGMEETVHLNIYSPPSGNVKLIDIIGDYGGFVFTDLDKPARNTFEDYKKDRWITAMNADYPDSNPNLLVVTPRGNWKGKTKGGLIISYDQGNTWEQLPDPLGLSEELDKQIQELKNPNVTSGWVAVSADGNRILWTIGIPVYASRLVYTKDLGKSWHQSTIYNLEGKPFTDTNIPFKVMSDRVNPDIFYGFGEVRKGGGFYVSTNGGETFYEVQVPLGFPEVNLAGIDSEQHYEIRAESGKEGVIWLAMNQYGLWKITYNYKANQLQGKRVSKAGDYIKRIGLGKEAPDSDFKTLYTSGTINQEYGFYKSLDEGVNWIRINDEEHQYGDIRSISGDPRVYGRIYVATGTRGVVYGEPL</sequence>
<keyword evidence="8" id="KW-1185">Reference proteome</keyword>
<reference evidence="7 8" key="2">
    <citation type="submission" date="2020-08" db="EMBL/GenBank/DDBJ databases">
        <authorList>
            <person name="Ueki A."/>
            <person name="Tonouchi A."/>
        </authorList>
    </citation>
    <scope>NUCLEOTIDE SEQUENCE [LARGE SCALE GENOMIC DNA]</scope>
    <source>
        <strain evidence="7 8">CTTW</strain>
    </source>
</reference>
<dbReference type="InterPro" id="IPR052025">
    <property type="entry name" value="Xyloglucanase_GH74"/>
</dbReference>
<keyword evidence="3" id="KW-0119">Carbohydrate metabolism</keyword>
<dbReference type="KEGG" id="acht:bsdcttw_46040"/>
<dbReference type="GO" id="GO:0000272">
    <property type="term" value="P:polysaccharide catabolic process"/>
    <property type="evidence" value="ECO:0007669"/>
    <property type="project" value="UniProtKB-KW"/>
</dbReference>
<evidence type="ECO:0000256" key="3">
    <source>
        <dbReference type="ARBA" id="ARBA00023277"/>
    </source>
</evidence>
<evidence type="ECO:0000256" key="2">
    <source>
        <dbReference type="ARBA" id="ARBA00022801"/>
    </source>
</evidence>
<keyword evidence="2" id="KW-0378">Hydrolase</keyword>
<keyword evidence="1" id="KW-0732">Signal</keyword>
<dbReference type="AlphaFoldDB" id="A0A7M3SAE6"/>
<evidence type="ECO:0000313" key="8">
    <source>
        <dbReference type="Proteomes" id="UP000515703"/>
    </source>
</evidence>
<evidence type="ECO:0000256" key="4">
    <source>
        <dbReference type="ARBA" id="ARBA00023295"/>
    </source>
</evidence>
<protein>
    <submittedName>
        <fullName evidence="7">Xyloglucanase</fullName>
    </submittedName>
</protein>
<dbReference type="PANTHER" id="PTHR43739:SF2">
    <property type="entry name" value="OLIGOXYLOGLUCAN-REDUCING END-SPECIFIC XYLOGLUCANASE-RELATED"/>
    <property type="match status" value="1"/>
</dbReference>
<dbReference type="Gene3D" id="2.130.10.10">
    <property type="entry name" value="YVTN repeat-like/Quinoprotein amine dehydrogenase"/>
    <property type="match status" value="2"/>
</dbReference>
<accession>A0A7M3SAE6</accession>
<evidence type="ECO:0000256" key="6">
    <source>
        <dbReference type="ARBA" id="ARBA00037986"/>
    </source>
</evidence>
<dbReference type="InterPro" id="IPR015943">
    <property type="entry name" value="WD40/YVTN_repeat-like_dom_sf"/>
</dbReference>
<dbReference type="PANTHER" id="PTHR43739">
    <property type="entry name" value="XYLOGLUCANASE (EUROFUNG)"/>
    <property type="match status" value="1"/>
</dbReference>
<gene>
    <name evidence="7" type="ORF">bsdcttw_46040</name>
</gene>
<dbReference type="GO" id="GO:0010411">
    <property type="term" value="P:xyloglucan metabolic process"/>
    <property type="evidence" value="ECO:0007669"/>
    <property type="project" value="TreeGrafter"/>
</dbReference>
<organism evidence="7 8">
    <name type="scientific">Anaerocolumna chitinilytica</name>
    <dbReference type="NCBI Taxonomy" id="1727145"/>
    <lineage>
        <taxon>Bacteria</taxon>
        <taxon>Bacillati</taxon>
        <taxon>Bacillota</taxon>
        <taxon>Clostridia</taxon>
        <taxon>Lachnospirales</taxon>
        <taxon>Lachnospiraceae</taxon>
        <taxon>Anaerocolumna</taxon>
    </lineage>
</organism>
<dbReference type="GO" id="GO:0016798">
    <property type="term" value="F:hydrolase activity, acting on glycosyl bonds"/>
    <property type="evidence" value="ECO:0007669"/>
    <property type="project" value="UniProtKB-KW"/>
</dbReference>
<dbReference type="RefSeq" id="WP_185257111.1">
    <property type="nucleotide sequence ID" value="NZ_AP023368.1"/>
</dbReference>
<comment type="similarity">
    <text evidence="6">Belongs to the glycosyl hydrolase 74 family.</text>
</comment>
<evidence type="ECO:0000256" key="5">
    <source>
        <dbReference type="ARBA" id="ARBA00023326"/>
    </source>
</evidence>
<proteinExistence type="inferred from homology"/>
<reference evidence="7 8" key="1">
    <citation type="submission" date="2020-08" db="EMBL/GenBank/DDBJ databases">
        <title>Draft genome sequencing of an Anaerocolumna strain isolated from anoxic soil subjected to BSD treatment.</title>
        <authorList>
            <person name="Uek A."/>
            <person name="Tonouchi A."/>
        </authorList>
    </citation>
    <scope>NUCLEOTIDE SEQUENCE [LARGE SCALE GENOMIC DNA]</scope>
    <source>
        <strain evidence="7 8">CTTW</strain>
    </source>
</reference>
<dbReference type="EMBL" id="AP023368">
    <property type="protein sequence ID" value="BCK01564.1"/>
    <property type="molecule type" value="Genomic_DNA"/>
</dbReference>
<keyword evidence="5" id="KW-0624">Polysaccharide degradation</keyword>
<evidence type="ECO:0000313" key="7">
    <source>
        <dbReference type="EMBL" id="BCK01564.1"/>
    </source>
</evidence>
<dbReference type="Proteomes" id="UP000515703">
    <property type="component" value="Chromosome"/>
</dbReference>
<dbReference type="SUPFAM" id="SSF110296">
    <property type="entry name" value="Oligoxyloglucan reducing end-specific cellobiohydrolase"/>
    <property type="match status" value="2"/>
</dbReference>
<keyword evidence="4" id="KW-0326">Glycosidase</keyword>